<feature type="domain" description="Solute-binding protein family 3/N-terminal" evidence="3">
    <location>
        <begin position="23"/>
        <end position="247"/>
    </location>
</feature>
<dbReference type="SMART" id="SM00062">
    <property type="entry name" value="PBPb"/>
    <property type="match status" value="1"/>
</dbReference>
<evidence type="ECO:0000313" key="5">
    <source>
        <dbReference type="EMBL" id="MCX2980147.1"/>
    </source>
</evidence>
<feature type="domain" description="Ionotropic glutamate receptor C-terminal" evidence="4">
    <location>
        <begin position="23"/>
        <end position="246"/>
    </location>
</feature>
<dbReference type="Gene3D" id="3.40.190.10">
    <property type="entry name" value="Periplasmic binding protein-like II"/>
    <property type="match status" value="2"/>
</dbReference>
<sequence length="254" mass="26995">MVAPAGFAASDSPVLDRVIDFKVLKVGMSGNQPPMNTNSRSGQPIGYDVDLARALAGAMGARLEIVTMPFGELLGALDADKVDMVMSGMAITPERTRNHTFVGPYMMSGKSILTKSSVLAQAASADDFNRSELKLAALAGSTSETFIQSAAPEATLVAVKDYDAAIQMVIDGEIDGLVADMPICVLSVLRYPNAGLATLKSPLSIEPFGIAVSKKDAQFANLVDNYLDTYGKMGVLAKLRKKWFEDKSWIAALP</sequence>
<name>A0ABT3TFG1_9GAMM</name>
<comment type="similarity">
    <text evidence="1">Belongs to the bacterial solute-binding protein 3 family.</text>
</comment>
<dbReference type="PANTHER" id="PTHR35936:SF17">
    <property type="entry name" value="ARGININE-BINDING EXTRACELLULAR PROTEIN ARTP"/>
    <property type="match status" value="1"/>
</dbReference>
<gene>
    <name evidence="5" type="ORF">EYC98_04615</name>
</gene>
<reference evidence="5" key="1">
    <citation type="submission" date="2019-02" db="EMBL/GenBank/DDBJ databases">
        <authorList>
            <person name="Li S.-H."/>
        </authorList>
    </citation>
    <scope>NUCLEOTIDE SEQUENCE</scope>
    <source>
        <strain evidence="5">IMCC14734</strain>
    </source>
</reference>
<dbReference type="EMBL" id="SHNN01000001">
    <property type="protein sequence ID" value="MCX2980147.1"/>
    <property type="molecule type" value="Genomic_DNA"/>
</dbReference>
<dbReference type="SUPFAM" id="SSF53850">
    <property type="entry name" value="Periplasmic binding protein-like II"/>
    <property type="match status" value="1"/>
</dbReference>
<evidence type="ECO:0000259" key="4">
    <source>
        <dbReference type="SMART" id="SM00079"/>
    </source>
</evidence>
<keyword evidence="2" id="KW-0732">Signal</keyword>
<organism evidence="5 6">
    <name type="scientific">Candidatus Litorirhabdus singularis</name>
    <dbReference type="NCBI Taxonomy" id="2518993"/>
    <lineage>
        <taxon>Bacteria</taxon>
        <taxon>Pseudomonadati</taxon>
        <taxon>Pseudomonadota</taxon>
        <taxon>Gammaproteobacteria</taxon>
        <taxon>Cellvibrionales</taxon>
        <taxon>Halieaceae</taxon>
        <taxon>Candidatus Litorirhabdus</taxon>
    </lineage>
</organism>
<evidence type="ECO:0000259" key="3">
    <source>
        <dbReference type="SMART" id="SM00062"/>
    </source>
</evidence>
<dbReference type="SMART" id="SM00079">
    <property type="entry name" value="PBPe"/>
    <property type="match status" value="1"/>
</dbReference>
<dbReference type="InterPro" id="IPR001638">
    <property type="entry name" value="Solute-binding_3/MltF_N"/>
</dbReference>
<evidence type="ECO:0000256" key="2">
    <source>
        <dbReference type="ARBA" id="ARBA00022729"/>
    </source>
</evidence>
<dbReference type="InterPro" id="IPR001320">
    <property type="entry name" value="Iontro_rcpt_C"/>
</dbReference>
<proteinExistence type="inferred from homology"/>
<dbReference type="PANTHER" id="PTHR35936">
    <property type="entry name" value="MEMBRANE-BOUND LYTIC MUREIN TRANSGLYCOSYLASE F"/>
    <property type="match status" value="1"/>
</dbReference>
<protein>
    <submittedName>
        <fullName evidence="5">Transporter substrate-binding domain-containing protein</fullName>
    </submittedName>
</protein>
<keyword evidence="6" id="KW-1185">Reference proteome</keyword>
<dbReference type="Proteomes" id="UP001143362">
    <property type="component" value="Unassembled WGS sequence"/>
</dbReference>
<accession>A0ABT3TFG1</accession>
<evidence type="ECO:0000313" key="6">
    <source>
        <dbReference type="Proteomes" id="UP001143362"/>
    </source>
</evidence>
<dbReference type="Pfam" id="PF00497">
    <property type="entry name" value="SBP_bac_3"/>
    <property type="match status" value="1"/>
</dbReference>
<comment type="caution">
    <text evidence="5">The sequence shown here is derived from an EMBL/GenBank/DDBJ whole genome shotgun (WGS) entry which is preliminary data.</text>
</comment>
<evidence type="ECO:0000256" key="1">
    <source>
        <dbReference type="ARBA" id="ARBA00010333"/>
    </source>
</evidence>